<evidence type="ECO:0000259" key="11">
    <source>
        <dbReference type="Pfam" id="PF04652"/>
    </source>
</evidence>
<dbReference type="EMBL" id="LSYV01000041">
    <property type="protein sequence ID" value="KXZ46837.1"/>
    <property type="molecule type" value="Genomic_DNA"/>
</dbReference>
<dbReference type="PANTHER" id="PTHR46009:SF1">
    <property type="entry name" value="VACUOLAR PROTEIN SORTING-ASSOCIATED PROTEIN VTA1 HOMOLOG"/>
    <property type="match status" value="1"/>
</dbReference>
<accession>A0A150GAG3</accession>
<keyword evidence="4" id="KW-0813">Transport</keyword>
<evidence type="ECO:0000256" key="6">
    <source>
        <dbReference type="ARBA" id="ARBA00022753"/>
    </source>
</evidence>
<feature type="compositionally biased region" description="Low complexity" evidence="10">
    <location>
        <begin position="213"/>
        <end position="230"/>
    </location>
</feature>
<dbReference type="InterPro" id="IPR039431">
    <property type="entry name" value="Vta1/CALS_N"/>
</dbReference>
<evidence type="ECO:0000313" key="14">
    <source>
        <dbReference type="Proteomes" id="UP000075714"/>
    </source>
</evidence>
<feature type="compositionally biased region" description="Pro residues" evidence="10">
    <location>
        <begin position="394"/>
        <end position="404"/>
    </location>
</feature>
<dbReference type="InterPro" id="IPR041212">
    <property type="entry name" value="Vta1_C"/>
</dbReference>
<dbReference type="InterPro" id="IPR044538">
    <property type="entry name" value="Vta1-like"/>
</dbReference>
<evidence type="ECO:0000256" key="1">
    <source>
        <dbReference type="ARBA" id="ARBA00004481"/>
    </source>
</evidence>
<feature type="compositionally biased region" description="Low complexity" evidence="10">
    <location>
        <begin position="405"/>
        <end position="419"/>
    </location>
</feature>
<dbReference type="Pfam" id="PF18097">
    <property type="entry name" value="Vta1_C"/>
    <property type="match status" value="1"/>
</dbReference>
<proteinExistence type="inferred from homology"/>
<dbReference type="GO" id="GO:0010008">
    <property type="term" value="C:endosome membrane"/>
    <property type="evidence" value="ECO:0007669"/>
    <property type="project" value="UniProtKB-SubCell"/>
</dbReference>
<keyword evidence="8" id="KW-0472">Membrane</keyword>
<comment type="caution">
    <text evidence="13">The sequence shown here is derived from an EMBL/GenBank/DDBJ whole genome shotgun (WGS) entry which is preliminary data.</text>
</comment>
<evidence type="ECO:0000256" key="9">
    <source>
        <dbReference type="SAM" id="Coils"/>
    </source>
</evidence>
<dbReference type="AlphaFoldDB" id="A0A150GAG3"/>
<evidence type="ECO:0000256" key="2">
    <source>
        <dbReference type="ARBA" id="ARBA00004496"/>
    </source>
</evidence>
<keyword evidence="14" id="KW-1185">Reference proteome</keyword>
<feature type="compositionally biased region" description="Low complexity" evidence="10">
    <location>
        <begin position="180"/>
        <end position="197"/>
    </location>
</feature>
<evidence type="ECO:0000313" key="13">
    <source>
        <dbReference type="EMBL" id="KXZ46837.1"/>
    </source>
</evidence>
<evidence type="ECO:0000256" key="10">
    <source>
        <dbReference type="SAM" id="MobiDB-lite"/>
    </source>
</evidence>
<feature type="domain" description="Vta1/callose synthase N-terminal" evidence="11">
    <location>
        <begin position="10"/>
        <end position="147"/>
    </location>
</feature>
<evidence type="ECO:0000256" key="3">
    <source>
        <dbReference type="ARBA" id="ARBA00007895"/>
    </source>
</evidence>
<feature type="compositionally biased region" description="Pro residues" evidence="10">
    <location>
        <begin position="198"/>
        <end position="212"/>
    </location>
</feature>
<sequence>MDLEDQKKAILPYLQRAQEIQQADPKVAYYCRLYGVEQALALKQRAKEVNAVLMAAMDSLEKEKAKLMLDPVGDRIHCLGFALRIFDNADRVDRAGKATERTSKAFYAASVFIDILNHFEGGVDAELVEKQRYCLWRAAEIRKALREGRQPLPPPAAGANGGGGGSAASASGGLEDLPPASGSSAWAYGGSGQAPAAAAPPQPQPQPQPPQPTAVAAGGPSGLGAPPGISGRFWPGCRLRVRTDEGLEGASGEQAPGSRLPLPPAQVQQGTVGQVVQRPDGGISYKVALRDRLLEVPEEAAVPELAEGAPAAMRQQPSAPPQPVTVLLVNDMSWPPTFLVKTVDGREVAAEAQQLGPPLPLPPTPAPGAAAHPPSSAPVLGSPLDRSLGSGSATPPPPAPPSAPSAPFAPSYPSIAGAHPAPPPPAQGYAQSVSWPHPASASAAAPSNGWAPPPPLPAGYKPPLKTITDAQKQAKYAVSALSFEDIPTAVKHLTEALQLLTNPQHTEPQHWK</sequence>
<dbReference type="PANTHER" id="PTHR46009">
    <property type="entry name" value="VACUOLAR PROTEIN SORTING-ASSOCIATED PROTEIN VTA1 HOMOLOG"/>
    <property type="match status" value="1"/>
</dbReference>
<evidence type="ECO:0000259" key="12">
    <source>
        <dbReference type="Pfam" id="PF18097"/>
    </source>
</evidence>
<dbReference type="STRING" id="33097.A0A150GAG3"/>
<dbReference type="GO" id="GO:0005771">
    <property type="term" value="C:multivesicular body"/>
    <property type="evidence" value="ECO:0007669"/>
    <property type="project" value="TreeGrafter"/>
</dbReference>
<evidence type="ECO:0000256" key="4">
    <source>
        <dbReference type="ARBA" id="ARBA00022448"/>
    </source>
</evidence>
<evidence type="ECO:0000256" key="8">
    <source>
        <dbReference type="ARBA" id="ARBA00023136"/>
    </source>
</evidence>
<feature type="coiled-coil region" evidence="9">
    <location>
        <begin position="43"/>
        <end position="70"/>
    </location>
</feature>
<evidence type="ECO:0000256" key="7">
    <source>
        <dbReference type="ARBA" id="ARBA00022927"/>
    </source>
</evidence>
<dbReference type="GO" id="GO:0032511">
    <property type="term" value="P:late endosome to vacuole transport via multivesicular body sorting pathway"/>
    <property type="evidence" value="ECO:0007669"/>
    <property type="project" value="InterPro"/>
</dbReference>
<dbReference type="GO" id="GO:0015031">
    <property type="term" value="P:protein transport"/>
    <property type="evidence" value="ECO:0007669"/>
    <property type="project" value="UniProtKB-KW"/>
</dbReference>
<feature type="compositionally biased region" description="Low complexity" evidence="10">
    <location>
        <begin position="427"/>
        <end position="450"/>
    </location>
</feature>
<feature type="compositionally biased region" description="Low complexity" evidence="10">
    <location>
        <begin position="367"/>
        <end position="378"/>
    </location>
</feature>
<keyword evidence="9" id="KW-0175">Coiled coil</keyword>
<comment type="subcellular location">
    <subcellularLocation>
        <location evidence="2">Cytoplasm</location>
    </subcellularLocation>
    <subcellularLocation>
        <location evidence="1">Endosome membrane</location>
        <topology evidence="1">Peripheral membrane protein</topology>
    </subcellularLocation>
</comment>
<gene>
    <name evidence="13" type="ORF">GPECTOR_40g571</name>
</gene>
<organism evidence="13 14">
    <name type="scientific">Gonium pectorale</name>
    <name type="common">Green alga</name>
    <dbReference type="NCBI Taxonomy" id="33097"/>
    <lineage>
        <taxon>Eukaryota</taxon>
        <taxon>Viridiplantae</taxon>
        <taxon>Chlorophyta</taxon>
        <taxon>core chlorophytes</taxon>
        <taxon>Chlorophyceae</taxon>
        <taxon>CS clade</taxon>
        <taxon>Chlamydomonadales</taxon>
        <taxon>Volvocaceae</taxon>
        <taxon>Gonium</taxon>
    </lineage>
</organism>
<dbReference type="Proteomes" id="UP000075714">
    <property type="component" value="Unassembled WGS sequence"/>
</dbReference>
<protein>
    <recommendedName>
        <fullName evidence="15">Vta1/callose synthase N-terminal domain-containing protein</fullName>
    </recommendedName>
</protein>
<dbReference type="Pfam" id="PF04652">
    <property type="entry name" value="Vta1"/>
    <property type="match status" value="1"/>
</dbReference>
<name>A0A150GAG3_GONPE</name>
<dbReference type="Gene3D" id="1.20.5.420">
    <property type="entry name" value="Immunoglobulin FC, subunit C"/>
    <property type="match status" value="1"/>
</dbReference>
<keyword evidence="7" id="KW-0653">Protein transport</keyword>
<dbReference type="OrthoDB" id="391137at2759"/>
<evidence type="ECO:0008006" key="15">
    <source>
        <dbReference type="Google" id="ProtNLM"/>
    </source>
</evidence>
<keyword evidence="6" id="KW-0967">Endosome</keyword>
<feature type="region of interest" description="Disordered" evidence="10">
    <location>
        <begin position="146"/>
        <end position="230"/>
    </location>
</feature>
<feature type="domain" description="Vta1 C-terminal" evidence="12">
    <location>
        <begin position="465"/>
        <end position="501"/>
    </location>
</feature>
<dbReference type="Gene3D" id="1.25.40.270">
    <property type="entry name" value="Vacuolar protein sorting-associated protein vta1"/>
    <property type="match status" value="1"/>
</dbReference>
<evidence type="ECO:0000256" key="5">
    <source>
        <dbReference type="ARBA" id="ARBA00022490"/>
    </source>
</evidence>
<feature type="compositionally biased region" description="Pro residues" evidence="10">
    <location>
        <begin position="357"/>
        <end position="366"/>
    </location>
</feature>
<keyword evidence="5" id="KW-0963">Cytoplasm</keyword>
<dbReference type="InterPro" id="IPR023175">
    <property type="entry name" value="Vta1/CALS_N_sf"/>
</dbReference>
<comment type="similarity">
    <text evidence="3">Belongs to the VTA1 family.</text>
</comment>
<feature type="region of interest" description="Disordered" evidence="10">
    <location>
        <begin position="355"/>
        <end position="464"/>
    </location>
</feature>
<reference evidence="14" key="1">
    <citation type="journal article" date="2016" name="Nat. Commun.">
        <title>The Gonium pectorale genome demonstrates co-option of cell cycle regulation during the evolution of multicellularity.</title>
        <authorList>
            <person name="Hanschen E.R."/>
            <person name="Marriage T.N."/>
            <person name="Ferris P.J."/>
            <person name="Hamaji T."/>
            <person name="Toyoda A."/>
            <person name="Fujiyama A."/>
            <person name="Neme R."/>
            <person name="Noguchi H."/>
            <person name="Minakuchi Y."/>
            <person name="Suzuki M."/>
            <person name="Kawai-Toyooka H."/>
            <person name="Smith D.R."/>
            <person name="Sparks H."/>
            <person name="Anderson J."/>
            <person name="Bakaric R."/>
            <person name="Luria V."/>
            <person name="Karger A."/>
            <person name="Kirschner M.W."/>
            <person name="Durand P.M."/>
            <person name="Michod R.E."/>
            <person name="Nozaki H."/>
            <person name="Olson B.J."/>
        </authorList>
    </citation>
    <scope>NUCLEOTIDE SEQUENCE [LARGE SCALE GENOMIC DNA]</scope>
    <source>
        <strain evidence="14">NIES-2863</strain>
    </source>
</reference>